<name>A0A5K7ZV04_9BACT</name>
<dbReference type="EMBL" id="AP021876">
    <property type="protein sequence ID" value="BBO84059.1"/>
    <property type="molecule type" value="Genomic_DNA"/>
</dbReference>
<evidence type="ECO:0000256" key="1">
    <source>
        <dbReference type="SAM" id="Phobius"/>
    </source>
</evidence>
<gene>
    <name evidence="2" type="ORF">DSCO28_46250</name>
</gene>
<sequence>MHLPLLFSPLGWVVLGASGYLLYKAGKKSGQKETEKKTEKE</sequence>
<proteinExistence type="predicted"/>
<keyword evidence="1" id="KW-0472">Membrane</keyword>
<keyword evidence="1" id="KW-1133">Transmembrane helix</keyword>
<reference evidence="2 3" key="1">
    <citation type="submission" date="2019-11" db="EMBL/GenBank/DDBJ databases">
        <title>Comparative genomics of hydrocarbon-degrading Desulfosarcina strains.</title>
        <authorList>
            <person name="Watanabe M."/>
            <person name="Kojima H."/>
            <person name="Fukui M."/>
        </authorList>
    </citation>
    <scope>NUCLEOTIDE SEQUENCE [LARGE SCALE GENOMIC DNA]</scope>
    <source>
        <strain evidence="2 3">28bB2T</strain>
    </source>
</reference>
<evidence type="ECO:0000313" key="3">
    <source>
        <dbReference type="Proteomes" id="UP000425960"/>
    </source>
</evidence>
<feature type="transmembrane region" description="Helical" evidence="1">
    <location>
        <begin position="6"/>
        <end position="23"/>
    </location>
</feature>
<accession>A0A5K7ZV04</accession>
<organism evidence="2 3">
    <name type="scientific">Desulfosarcina ovata subsp. sediminis</name>
    <dbReference type="NCBI Taxonomy" id="885957"/>
    <lineage>
        <taxon>Bacteria</taxon>
        <taxon>Pseudomonadati</taxon>
        <taxon>Thermodesulfobacteriota</taxon>
        <taxon>Desulfobacteria</taxon>
        <taxon>Desulfobacterales</taxon>
        <taxon>Desulfosarcinaceae</taxon>
        <taxon>Desulfosarcina</taxon>
    </lineage>
</organism>
<dbReference type="RefSeq" id="WP_269435679.1">
    <property type="nucleotide sequence ID" value="NZ_AP021876.1"/>
</dbReference>
<dbReference type="AlphaFoldDB" id="A0A5K7ZV04"/>
<evidence type="ECO:0000313" key="2">
    <source>
        <dbReference type="EMBL" id="BBO84059.1"/>
    </source>
</evidence>
<dbReference type="KEGG" id="dov:DSCO28_46250"/>
<keyword evidence="1" id="KW-0812">Transmembrane</keyword>
<dbReference type="Proteomes" id="UP000425960">
    <property type="component" value="Chromosome"/>
</dbReference>
<protein>
    <submittedName>
        <fullName evidence="2">Uncharacterized protein</fullName>
    </submittedName>
</protein>